<dbReference type="SUPFAM" id="SSF54909">
    <property type="entry name" value="Dimeric alpha+beta barrel"/>
    <property type="match status" value="1"/>
</dbReference>
<evidence type="ECO:0000313" key="3">
    <source>
        <dbReference type="Proteomes" id="UP001429745"/>
    </source>
</evidence>
<protein>
    <recommendedName>
        <fullName evidence="1">ABM domain-containing protein</fullName>
    </recommendedName>
</protein>
<dbReference type="PROSITE" id="PS51725">
    <property type="entry name" value="ABM"/>
    <property type="match status" value="1"/>
</dbReference>
<dbReference type="InterPro" id="IPR011008">
    <property type="entry name" value="Dimeric_a/b-barrel"/>
</dbReference>
<dbReference type="InterPro" id="IPR007138">
    <property type="entry name" value="ABM_dom"/>
</dbReference>
<accession>A0ABX1K7G8</accession>
<sequence>MPIVAIVEFHIAEDRIGQARALFGPMLDQTRAFPGAERIDWLVDRDDPRAWTLYEEWRSAEDEQAYRDWRTADGAVPELAEVLDARPGLRRFASAV</sequence>
<gene>
    <name evidence="2" type="ORF">HF576_03815</name>
</gene>
<reference evidence="2 3" key="1">
    <citation type="submission" date="2020-04" db="EMBL/GenBank/DDBJ databases">
        <title>CFH 90308 Microbacterium sp.</title>
        <authorList>
            <person name="Nie G."/>
            <person name="Ming H."/>
            <person name="Xia T."/>
        </authorList>
    </citation>
    <scope>NUCLEOTIDE SEQUENCE [LARGE SCALE GENOMIC DNA]</scope>
    <source>
        <strain evidence="2 3">CFH 90308</strain>
    </source>
</reference>
<dbReference type="Pfam" id="PF03992">
    <property type="entry name" value="ABM"/>
    <property type="match status" value="1"/>
</dbReference>
<dbReference type="Proteomes" id="UP001429745">
    <property type="component" value="Unassembled WGS sequence"/>
</dbReference>
<keyword evidence="3" id="KW-1185">Reference proteome</keyword>
<proteinExistence type="predicted"/>
<evidence type="ECO:0000313" key="2">
    <source>
        <dbReference type="EMBL" id="NLP82964.1"/>
    </source>
</evidence>
<evidence type="ECO:0000259" key="1">
    <source>
        <dbReference type="PROSITE" id="PS51725"/>
    </source>
</evidence>
<dbReference type="Gene3D" id="3.30.70.100">
    <property type="match status" value="1"/>
</dbReference>
<organism evidence="2 3">
    <name type="scientific">Microbacterium salsuginis</name>
    <dbReference type="NCBI Taxonomy" id="2722803"/>
    <lineage>
        <taxon>Bacteria</taxon>
        <taxon>Bacillati</taxon>
        <taxon>Actinomycetota</taxon>
        <taxon>Actinomycetes</taxon>
        <taxon>Micrococcales</taxon>
        <taxon>Microbacteriaceae</taxon>
        <taxon>Microbacterium</taxon>
    </lineage>
</organism>
<name>A0ABX1K7G8_9MICO</name>
<dbReference type="RefSeq" id="WP_168911422.1">
    <property type="nucleotide sequence ID" value="NZ_JABACI010000001.1"/>
</dbReference>
<dbReference type="EMBL" id="JABACI010000001">
    <property type="protein sequence ID" value="NLP82964.1"/>
    <property type="molecule type" value="Genomic_DNA"/>
</dbReference>
<feature type="domain" description="ABM" evidence="1">
    <location>
        <begin position="3"/>
        <end position="92"/>
    </location>
</feature>
<comment type="caution">
    <text evidence="2">The sequence shown here is derived from an EMBL/GenBank/DDBJ whole genome shotgun (WGS) entry which is preliminary data.</text>
</comment>